<evidence type="ECO:0000256" key="1">
    <source>
        <dbReference type="SAM" id="MobiDB-lite"/>
    </source>
</evidence>
<reference evidence="3" key="4">
    <citation type="submission" date="2024-02" db="EMBL/GenBank/DDBJ databases">
        <title>Comparative genomics of Cryptococcus and Kwoniella reveals pathogenesis evolution and contrasting modes of karyotype evolution via chromosome fusion or intercentromeric recombination.</title>
        <authorList>
            <person name="Coelho M.A."/>
            <person name="David-Palma M."/>
            <person name="Shea T."/>
            <person name="Bowers K."/>
            <person name="McGinley-Smith S."/>
            <person name="Mohammad A.W."/>
            <person name="Gnirke A."/>
            <person name="Yurkov A.M."/>
            <person name="Nowrousian M."/>
            <person name="Sun S."/>
            <person name="Cuomo C.A."/>
            <person name="Heitman J."/>
        </authorList>
    </citation>
    <scope>NUCLEOTIDE SEQUENCE</scope>
    <source>
        <strain evidence="3">CBS 10118</strain>
    </source>
</reference>
<evidence type="ECO:0000313" key="3">
    <source>
        <dbReference type="EMBL" id="WVW84335.1"/>
    </source>
</evidence>
<dbReference type="VEuPathDB" id="FungiDB:I302_05492"/>
<feature type="region of interest" description="Disordered" evidence="1">
    <location>
        <begin position="201"/>
        <end position="220"/>
    </location>
</feature>
<evidence type="ECO:0000313" key="4">
    <source>
        <dbReference type="Proteomes" id="UP000092730"/>
    </source>
</evidence>
<protein>
    <submittedName>
        <fullName evidence="2">Uncharacterized protein</fullName>
    </submittedName>
</protein>
<reference evidence="3" key="2">
    <citation type="submission" date="2013-07" db="EMBL/GenBank/DDBJ databases">
        <authorList>
            <consortium name="The Broad Institute Genome Sequencing Platform"/>
            <person name="Cuomo C."/>
            <person name="Litvintseva A."/>
            <person name="Chen Y."/>
            <person name="Heitman J."/>
            <person name="Sun S."/>
            <person name="Springer D."/>
            <person name="Dromer F."/>
            <person name="Young S.K."/>
            <person name="Zeng Q."/>
            <person name="Gargeya S."/>
            <person name="Fitzgerald M."/>
            <person name="Abouelleil A."/>
            <person name="Alvarado L."/>
            <person name="Berlin A.M."/>
            <person name="Chapman S.B."/>
            <person name="Dewar J."/>
            <person name="Goldberg J."/>
            <person name="Griggs A."/>
            <person name="Gujja S."/>
            <person name="Hansen M."/>
            <person name="Howarth C."/>
            <person name="Imamovic A."/>
            <person name="Larimer J."/>
            <person name="McCowan C."/>
            <person name="Murphy C."/>
            <person name="Pearson M."/>
            <person name="Priest M."/>
            <person name="Roberts A."/>
            <person name="Saif S."/>
            <person name="Shea T."/>
            <person name="Sykes S."/>
            <person name="Wortman J."/>
            <person name="Nusbaum C."/>
            <person name="Birren B."/>
        </authorList>
    </citation>
    <scope>NUCLEOTIDE SEQUENCE</scope>
    <source>
        <strain evidence="3">CBS 10118</strain>
    </source>
</reference>
<organism evidence="2">
    <name type="scientific">Kwoniella bestiolae CBS 10118</name>
    <dbReference type="NCBI Taxonomy" id="1296100"/>
    <lineage>
        <taxon>Eukaryota</taxon>
        <taxon>Fungi</taxon>
        <taxon>Dikarya</taxon>
        <taxon>Basidiomycota</taxon>
        <taxon>Agaricomycotina</taxon>
        <taxon>Tremellomycetes</taxon>
        <taxon>Tremellales</taxon>
        <taxon>Cryptococcaceae</taxon>
        <taxon>Kwoniella</taxon>
    </lineage>
</organism>
<dbReference type="RefSeq" id="XP_019046738.1">
    <property type="nucleotide sequence ID" value="XM_019192108.1"/>
</dbReference>
<keyword evidence="4" id="KW-1185">Reference proteome</keyword>
<dbReference type="Proteomes" id="UP000092730">
    <property type="component" value="Chromosome 4"/>
</dbReference>
<dbReference type="EMBL" id="KI894021">
    <property type="protein sequence ID" value="OCF25668.1"/>
    <property type="molecule type" value="Genomic_DNA"/>
</dbReference>
<dbReference type="EMBL" id="CP144544">
    <property type="protein sequence ID" value="WVW84335.1"/>
    <property type="molecule type" value="Genomic_DNA"/>
</dbReference>
<reference evidence="2" key="1">
    <citation type="submission" date="2013-07" db="EMBL/GenBank/DDBJ databases">
        <title>The Genome Sequence of Cryptococcus bestiolae CBS10118.</title>
        <authorList>
            <consortium name="The Broad Institute Genome Sequencing Platform"/>
            <person name="Cuomo C."/>
            <person name="Litvintseva A."/>
            <person name="Chen Y."/>
            <person name="Heitman J."/>
            <person name="Sun S."/>
            <person name="Springer D."/>
            <person name="Dromer F."/>
            <person name="Young S.K."/>
            <person name="Zeng Q."/>
            <person name="Gargeya S."/>
            <person name="Fitzgerald M."/>
            <person name="Abouelleil A."/>
            <person name="Alvarado L."/>
            <person name="Berlin A.M."/>
            <person name="Chapman S.B."/>
            <person name="Dewar J."/>
            <person name="Goldberg J."/>
            <person name="Griggs A."/>
            <person name="Gujja S."/>
            <person name="Hansen M."/>
            <person name="Howarth C."/>
            <person name="Imamovic A."/>
            <person name="Larimer J."/>
            <person name="McCowan C."/>
            <person name="Murphy C."/>
            <person name="Pearson M."/>
            <person name="Priest M."/>
            <person name="Roberts A."/>
            <person name="Saif S."/>
            <person name="Shea T."/>
            <person name="Sykes S."/>
            <person name="Wortman J."/>
            <person name="Nusbaum C."/>
            <person name="Birren B."/>
        </authorList>
    </citation>
    <scope>NUCLEOTIDE SEQUENCE [LARGE SCALE GENOMIC DNA]</scope>
    <source>
        <strain evidence="2">CBS 10118</strain>
    </source>
</reference>
<reference evidence="2" key="3">
    <citation type="submission" date="2014-01" db="EMBL/GenBank/DDBJ databases">
        <title>Evolution of pathogenesis and genome organization in the Tremellales.</title>
        <authorList>
            <person name="Cuomo C."/>
            <person name="Litvintseva A."/>
            <person name="Heitman J."/>
            <person name="Chen Y."/>
            <person name="Sun S."/>
            <person name="Springer D."/>
            <person name="Dromer F."/>
            <person name="Young S."/>
            <person name="Zeng Q."/>
            <person name="Chapman S."/>
            <person name="Gujja S."/>
            <person name="Saif S."/>
            <person name="Birren B."/>
        </authorList>
    </citation>
    <scope>NUCLEOTIDE SEQUENCE</scope>
    <source>
        <strain evidence="2">CBS 10118</strain>
    </source>
</reference>
<dbReference type="AlphaFoldDB" id="A0A1B9G3U5"/>
<feature type="compositionally biased region" description="Polar residues" evidence="1">
    <location>
        <begin position="202"/>
        <end position="220"/>
    </location>
</feature>
<dbReference type="GeneID" id="30209891"/>
<dbReference type="KEGG" id="kbi:30209891"/>
<gene>
    <name evidence="2" type="ORF">I302_05492</name>
    <name evidence="3" type="ORF">I302_106369</name>
</gene>
<accession>A0A1B9G3U5</accession>
<feature type="region of interest" description="Disordered" evidence="1">
    <location>
        <begin position="124"/>
        <end position="148"/>
    </location>
</feature>
<evidence type="ECO:0000313" key="2">
    <source>
        <dbReference type="EMBL" id="OCF25668.1"/>
    </source>
</evidence>
<proteinExistence type="predicted"/>
<name>A0A1B9G3U5_9TREE</name>
<sequence length="253" mass="27966">MCHGFIESLFGSKKTKPAQTSDGSIQSFNPSSTLEQAVDKSLAAFEFSDFQFGHKSLRDAVLNADSGSLSDCDTIIAPTGPVSESKRSPDTDSLKSIAAITLVGDHAESDGDWIIIAKKSSLESTRPPLAEGEAQDSSEKQMTTDSDDLVVRTRAPKSRHRKLDLPAEFYEIYDLTLNPDNFTKNDYKRGARLLEGYRMPSQWPQSSQTSGSSVCGPNTRTLDEKRVDLRIAMDEVEKYGTVLVDSRYLRKTR</sequence>